<evidence type="ECO:0000313" key="3">
    <source>
        <dbReference type="Proteomes" id="UP000626109"/>
    </source>
</evidence>
<evidence type="ECO:0000313" key="2">
    <source>
        <dbReference type="EMBL" id="CAE8652485.1"/>
    </source>
</evidence>
<proteinExistence type="predicted"/>
<protein>
    <submittedName>
        <fullName evidence="2">Uncharacterized protein</fullName>
    </submittedName>
</protein>
<feature type="non-terminal residue" evidence="2">
    <location>
        <position position="1"/>
    </location>
</feature>
<dbReference type="EMBL" id="CAJNNW010010800">
    <property type="protein sequence ID" value="CAE8652485.1"/>
    <property type="molecule type" value="Genomic_DNA"/>
</dbReference>
<accession>A0A813IKU1</accession>
<dbReference type="AlphaFoldDB" id="A0A813IKU1"/>
<evidence type="ECO:0000256" key="1">
    <source>
        <dbReference type="SAM" id="MobiDB-lite"/>
    </source>
</evidence>
<sequence>ESVGDLAPGARVRLMGLSQAHFNGLEGYISSGPNDKGRYMVDVIVDDDETVREVQTLSFRPDNLRAIFEDDEEDGVQKPQPGARGPGTYRAGKT</sequence>
<reference evidence="2" key="1">
    <citation type="submission" date="2021-02" db="EMBL/GenBank/DDBJ databases">
        <authorList>
            <person name="Dougan E. K."/>
            <person name="Rhodes N."/>
            <person name="Thang M."/>
            <person name="Chan C."/>
        </authorList>
    </citation>
    <scope>NUCLEOTIDE SEQUENCE</scope>
</reference>
<name>A0A813IKU1_POLGL</name>
<organism evidence="2 3">
    <name type="scientific">Polarella glacialis</name>
    <name type="common">Dinoflagellate</name>
    <dbReference type="NCBI Taxonomy" id="89957"/>
    <lineage>
        <taxon>Eukaryota</taxon>
        <taxon>Sar</taxon>
        <taxon>Alveolata</taxon>
        <taxon>Dinophyceae</taxon>
        <taxon>Suessiales</taxon>
        <taxon>Suessiaceae</taxon>
        <taxon>Polarella</taxon>
    </lineage>
</organism>
<feature type="region of interest" description="Disordered" evidence="1">
    <location>
        <begin position="70"/>
        <end position="94"/>
    </location>
</feature>
<comment type="caution">
    <text evidence="2">The sequence shown here is derived from an EMBL/GenBank/DDBJ whole genome shotgun (WGS) entry which is preliminary data.</text>
</comment>
<gene>
    <name evidence="2" type="ORF">PGLA2088_LOCUS9725</name>
</gene>
<dbReference type="Proteomes" id="UP000626109">
    <property type="component" value="Unassembled WGS sequence"/>
</dbReference>